<dbReference type="GO" id="GO:0015935">
    <property type="term" value="C:small ribosomal subunit"/>
    <property type="evidence" value="ECO:0007669"/>
    <property type="project" value="InterPro"/>
</dbReference>
<evidence type="ECO:0000259" key="10">
    <source>
        <dbReference type="SMART" id="SM01390"/>
    </source>
</evidence>
<dbReference type="Pfam" id="PF01479">
    <property type="entry name" value="S4"/>
    <property type="match status" value="1"/>
</dbReference>
<keyword evidence="3 8" id="KW-0699">rRNA-binding</keyword>
<evidence type="ECO:0000256" key="1">
    <source>
        <dbReference type="ARBA" id="ARBA00007465"/>
    </source>
</evidence>
<feature type="compositionally biased region" description="Polar residues" evidence="9">
    <location>
        <begin position="32"/>
        <end position="42"/>
    </location>
</feature>
<evidence type="ECO:0000256" key="9">
    <source>
        <dbReference type="SAM" id="MobiDB-lite"/>
    </source>
</evidence>
<keyword evidence="4 8" id="KW-0694">RNA-binding</keyword>
<dbReference type="GO" id="GO:0009507">
    <property type="term" value="C:chloroplast"/>
    <property type="evidence" value="ECO:0007669"/>
    <property type="project" value="UniProtKB-SubCell"/>
</dbReference>
<gene>
    <name evidence="8 11" type="primary">rps4</name>
</gene>
<dbReference type="Gene3D" id="3.10.290.10">
    <property type="entry name" value="RNA-binding S4 domain"/>
    <property type="match status" value="1"/>
</dbReference>
<dbReference type="EMBL" id="MN894555">
    <property type="protein sequence ID" value="QIB71414.1"/>
    <property type="molecule type" value="Genomic_DNA"/>
</dbReference>
<evidence type="ECO:0000256" key="3">
    <source>
        <dbReference type="ARBA" id="ARBA00022730"/>
    </source>
</evidence>
<dbReference type="FunFam" id="1.10.1050.10:FF:000002">
    <property type="entry name" value="30S ribosomal protein S4, chloroplastic"/>
    <property type="match status" value="1"/>
</dbReference>
<keyword evidence="6 8" id="KW-0687">Ribonucleoprotein</keyword>
<dbReference type="InterPro" id="IPR036986">
    <property type="entry name" value="S4_RNA-bd_sf"/>
</dbReference>
<dbReference type="GO" id="GO:0019843">
    <property type="term" value="F:rRNA binding"/>
    <property type="evidence" value="ECO:0007669"/>
    <property type="project" value="UniProtKB-UniRule"/>
</dbReference>
<dbReference type="InterPro" id="IPR005709">
    <property type="entry name" value="Ribosomal_uS4_bac-type"/>
</dbReference>
<organism evidence="11">
    <name type="scientific">Selaginella tamariscina</name>
    <dbReference type="NCBI Taxonomy" id="137178"/>
    <lineage>
        <taxon>Eukaryota</taxon>
        <taxon>Viridiplantae</taxon>
        <taxon>Streptophyta</taxon>
        <taxon>Embryophyta</taxon>
        <taxon>Tracheophyta</taxon>
        <taxon>Lycopodiopsida</taxon>
        <taxon>Selaginellales</taxon>
        <taxon>Selaginellaceae</taxon>
        <taxon>Selaginella</taxon>
    </lineage>
</organism>
<feature type="domain" description="Small ribosomal subunit protein uS4 N-terminal" evidence="10">
    <location>
        <begin position="3"/>
        <end position="89"/>
    </location>
</feature>
<evidence type="ECO:0000256" key="2">
    <source>
        <dbReference type="ARBA" id="ARBA00022640"/>
    </source>
</evidence>
<evidence type="ECO:0000256" key="5">
    <source>
        <dbReference type="ARBA" id="ARBA00022980"/>
    </source>
</evidence>
<protein>
    <recommendedName>
        <fullName evidence="7 8">Small ribosomal subunit protein uS4c</fullName>
    </recommendedName>
</protein>
<dbReference type="EMBL" id="MN894555">
    <property type="protein sequence ID" value="QIB71415.1"/>
    <property type="molecule type" value="Genomic_DNA"/>
</dbReference>
<dbReference type="CDD" id="cd00165">
    <property type="entry name" value="S4"/>
    <property type="match status" value="1"/>
</dbReference>
<feature type="region of interest" description="Disordered" evidence="9">
    <location>
        <begin position="143"/>
        <end position="166"/>
    </location>
</feature>
<evidence type="ECO:0000313" key="11">
    <source>
        <dbReference type="EMBL" id="QIB71414.1"/>
    </source>
</evidence>
<dbReference type="Pfam" id="PF00163">
    <property type="entry name" value="Ribosomal_S4"/>
    <property type="match status" value="1"/>
</dbReference>
<dbReference type="Gene3D" id="1.10.1050.10">
    <property type="entry name" value="Ribosomal Protein S4 Delta 41, Chain A, domain 1"/>
    <property type="match status" value="1"/>
</dbReference>
<dbReference type="InterPro" id="IPR001912">
    <property type="entry name" value="Ribosomal_uS4_N"/>
</dbReference>
<accession>A0A6C0U8E3</accession>
<dbReference type="GO" id="GO:0003735">
    <property type="term" value="F:structural constituent of ribosome"/>
    <property type="evidence" value="ECO:0007669"/>
    <property type="project" value="InterPro"/>
</dbReference>
<keyword evidence="2 11" id="KW-0934">Plastid</keyword>
<name>A0A6C0U8E3_9TRAC</name>
<keyword evidence="11" id="KW-0150">Chloroplast</keyword>
<evidence type="ECO:0000256" key="6">
    <source>
        <dbReference type="ARBA" id="ARBA00023274"/>
    </source>
</evidence>
<dbReference type="SUPFAM" id="SSF55174">
    <property type="entry name" value="Alpha-L RNA-binding motif"/>
    <property type="match status" value="1"/>
</dbReference>
<dbReference type="InterPro" id="IPR002942">
    <property type="entry name" value="S4_RNA-bd"/>
</dbReference>
<dbReference type="InterPro" id="IPR022801">
    <property type="entry name" value="Ribosomal_uS4"/>
</dbReference>
<feature type="region of interest" description="Disordered" evidence="9">
    <location>
        <begin position="1"/>
        <end position="43"/>
    </location>
</feature>
<geneLocation type="chloroplast" evidence="11"/>
<comment type="subunit">
    <text evidence="8">Part of the 30S ribosomal subunit. Contacts protein S5. The interaction surface between S4 and S5 is involved in control of translational fidelity.</text>
</comment>
<keyword evidence="5 8" id="KW-0689">Ribosomal protein</keyword>
<sequence length="198" mass="22341">TSRHRGPRVKIVRRPGRSPGSTQKKPNKKPSYANQSTSTTKAPQYRIRLEEKQRLRLHYGLTEQQLLRYVRIARRAKGPTGQVSLQSPETRSDNIASRLGMAPTVPGARQLVTHKHVLVNDHAVNTPSHRRKPTDVTAVKQPGCRGGAGNSLNRIGEQEDSTPHPRARSAVQLMDRKWIDPNINELLVVEYHPRQAQR</sequence>
<comment type="function">
    <text evidence="8">With S5 and S12 plays an important role in translational accuracy.</text>
</comment>
<comment type="function">
    <text evidence="8">One of the primary rRNA binding proteins, it binds directly to 16S rRNA where it nucleates assembly of the body of the 30S subunit.</text>
</comment>
<dbReference type="NCBIfam" id="NF003717">
    <property type="entry name" value="PRK05327.1"/>
    <property type="match status" value="1"/>
</dbReference>
<proteinExistence type="inferred from homology"/>
<dbReference type="HAMAP" id="MF_01306_B">
    <property type="entry name" value="Ribosomal_uS4_B"/>
    <property type="match status" value="1"/>
</dbReference>
<reference evidence="11" key="1">
    <citation type="submission" date="2019-12" db="EMBL/GenBank/DDBJ databases">
        <title>The complete chloroplast genome of Selaginella tamariscina (Beauv.) Spring (Selaginellaceae).</title>
        <authorList>
            <person name="Park J."/>
            <person name="Park C.-H."/>
            <person name="Kim Y."/>
        </authorList>
    </citation>
    <scope>NUCLEOTIDE SEQUENCE</scope>
    <source>
        <strain evidence="11">KR</strain>
    </source>
</reference>
<dbReference type="PANTHER" id="PTHR11831">
    <property type="entry name" value="30S 40S RIBOSOMAL PROTEIN"/>
    <property type="match status" value="1"/>
</dbReference>
<dbReference type="AlphaFoldDB" id="A0A6C0U8E3"/>
<dbReference type="GO" id="GO:0006412">
    <property type="term" value="P:translation"/>
    <property type="evidence" value="ECO:0007669"/>
    <property type="project" value="UniProtKB-UniRule"/>
</dbReference>
<dbReference type="PANTHER" id="PTHR11831:SF4">
    <property type="entry name" value="SMALL RIBOSOMAL SUBUNIT PROTEIN US4M"/>
    <property type="match status" value="1"/>
</dbReference>
<comment type="subcellular location">
    <subcellularLocation>
        <location evidence="8">Plastid</location>
        <location evidence="8">Chloroplast</location>
    </subcellularLocation>
</comment>
<feature type="compositionally biased region" description="Basic residues" evidence="9">
    <location>
        <begin position="1"/>
        <end position="16"/>
    </location>
</feature>
<evidence type="ECO:0000256" key="7">
    <source>
        <dbReference type="ARBA" id="ARBA00035158"/>
    </source>
</evidence>
<evidence type="ECO:0000256" key="4">
    <source>
        <dbReference type="ARBA" id="ARBA00022884"/>
    </source>
</evidence>
<dbReference type="GO" id="GO:0042274">
    <property type="term" value="P:ribosomal small subunit biogenesis"/>
    <property type="evidence" value="ECO:0007669"/>
    <property type="project" value="TreeGrafter"/>
</dbReference>
<comment type="similarity">
    <text evidence="1 8">Belongs to the universal ribosomal protein uS4 family.</text>
</comment>
<evidence type="ECO:0000256" key="8">
    <source>
        <dbReference type="HAMAP-Rule" id="MF_01306"/>
    </source>
</evidence>
<dbReference type="SMART" id="SM01390">
    <property type="entry name" value="Ribosomal_S4"/>
    <property type="match status" value="1"/>
</dbReference>